<dbReference type="EMBL" id="FRCL01000001">
    <property type="protein sequence ID" value="SHL85949.1"/>
    <property type="molecule type" value="Genomic_DNA"/>
</dbReference>
<dbReference type="AlphaFoldDB" id="A0A1M7E3G5"/>
<feature type="chain" id="PRO_5012726106" evidence="1">
    <location>
        <begin position="23"/>
        <end position="297"/>
    </location>
</feature>
<dbReference type="InterPro" id="IPR006121">
    <property type="entry name" value="HMA_dom"/>
</dbReference>
<proteinExistence type="predicted"/>
<sequence>MKSIRKILTAITLLLSITVANAQIKNAKTETVKIYGNCGMCETTIEKAGNLKKVAQVDWDKDTKMATLTYDSTKTSQDEILKRIAFAGYDSEKFLAPDAAYNSLAGCCQYEREAKVSVTGDANTNQSDSEQANQMAGMENHENHAAMPKNDQVAENQLKPVFENYFVLKDALVKTDGKVASSVANDLLTSLNGIKMDKLAMDVHMVWMKVVKDLTADTKSISETQDIKKQRMVFMSLSKKIYDLIKVAKYETPVFYQFCPMANGGKGANWLSKDNGIKNPYYGSQMLSCGKTVETIK</sequence>
<dbReference type="CDD" id="cd00371">
    <property type="entry name" value="HMA"/>
    <property type="match status" value="1"/>
</dbReference>
<dbReference type="InterPro" id="IPR021782">
    <property type="entry name" value="DUF3347"/>
</dbReference>
<keyword evidence="4" id="KW-1185">Reference proteome</keyword>
<feature type="domain" description="HMA" evidence="2">
    <location>
        <begin position="27"/>
        <end position="92"/>
    </location>
</feature>
<dbReference type="Proteomes" id="UP000184092">
    <property type="component" value="Unassembled WGS sequence"/>
</dbReference>
<evidence type="ECO:0000256" key="1">
    <source>
        <dbReference type="SAM" id="SignalP"/>
    </source>
</evidence>
<dbReference type="SUPFAM" id="SSF55008">
    <property type="entry name" value="HMA, heavy metal-associated domain"/>
    <property type="match status" value="1"/>
</dbReference>
<gene>
    <name evidence="3" type="ORF">SAMN05216269_101320</name>
</gene>
<dbReference type="InterPro" id="IPR036163">
    <property type="entry name" value="HMA_dom_sf"/>
</dbReference>
<dbReference type="OrthoDB" id="5513217at2"/>
<evidence type="ECO:0000313" key="3">
    <source>
        <dbReference type="EMBL" id="SHL85949.1"/>
    </source>
</evidence>
<reference evidence="4" key="1">
    <citation type="submission" date="2016-11" db="EMBL/GenBank/DDBJ databases">
        <authorList>
            <person name="Varghese N."/>
            <person name="Submissions S."/>
        </authorList>
    </citation>
    <scope>NUCLEOTIDE SEQUENCE [LARGE SCALE GENOMIC DNA]</scope>
    <source>
        <strain evidence="4">CGMCC 1.2749</strain>
    </source>
</reference>
<evidence type="ECO:0000313" key="4">
    <source>
        <dbReference type="Proteomes" id="UP000184092"/>
    </source>
</evidence>
<dbReference type="RefSeq" id="WP_073204275.1">
    <property type="nucleotide sequence ID" value="NZ_FRCL01000001.1"/>
</dbReference>
<protein>
    <submittedName>
        <fullName evidence="3">Copper chaperone CopZ</fullName>
    </submittedName>
</protein>
<dbReference type="PROSITE" id="PS50846">
    <property type="entry name" value="HMA_2"/>
    <property type="match status" value="1"/>
</dbReference>
<dbReference type="STRING" id="178356.SAMN05216269_101320"/>
<dbReference type="GO" id="GO:0046872">
    <property type="term" value="F:metal ion binding"/>
    <property type="evidence" value="ECO:0007669"/>
    <property type="project" value="InterPro"/>
</dbReference>
<organism evidence="3 4">
    <name type="scientific">Flavobacterium xinjiangense</name>
    <dbReference type="NCBI Taxonomy" id="178356"/>
    <lineage>
        <taxon>Bacteria</taxon>
        <taxon>Pseudomonadati</taxon>
        <taxon>Bacteroidota</taxon>
        <taxon>Flavobacteriia</taxon>
        <taxon>Flavobacteriales</taxon>
        <taxon>Flavobacteriaceae</taxon>
        <taxon>Flavobacterium</taxon>
    </lineage>
</organism>
<name>A0A1M7E3G5_9FLAO</name>
<dbReference type="Gene3D" id="3.30.70.100">
    <property type="match status" value="1"/>
</dbReference>
<accession>A0A1M7E3G5</accession>
<keyword evidence="1" id="KW-0732">Signal</keyword>
<feature type="signal peptide" evidence="1">
    <location>
        <begin position="1"/>
        <end position="22"/>
    </location>
</feature>
<evidence type="ECO:0000259" key="2">
    <source>
        <dbReference type="PROSITE" id="PS50846"/>
    </source>
</evidence>
<dbReference type="Pfam" id="PF11827">
    <property type="entry name" value="DUF3347"/>
    <property type="match status" value="1"/>
</dbReference>